<dbReference type="GO" id="GO:0006813">
    <property type="term" value="P:potassium ion transport"/>
    <property type="evidence" value="ECO:0007669"/>
    <property type="project" value="InterPro"/>
</dbReference>
<feature type="region of interest" description="Disordered" evidence="7">
    <location>
        <begin position="556"/>
        <end position="595"/>
    </location>
</feature>
<dbReference type="EMBL" id="SSFD01000097">
    <property type="protein sequence ID" value="TXH86902.1"/>
    <property type="molecule type" value="Genomic_DNA"/>
</dbReference>
<dbReference type="InterPro" id="IPR003148">
    <property type="entry name" value="RCK_N"/>
</dbReference>
<feature type="transmembrane region" description="Helical" evidence="8">
    <location>
        <begin position="328"/>
        <end position="352"/>
    </location>
</feature>
<dbReference type="PANTHER" id="PTHR42751">
    <property type="entry name" value="SODIUM/HYDROGEN EXCHANGER FAMILY/TRKA DOMAIN PROTEIN"/>
    <property type="match status" value="1"/>
</dbReference>
<gene>
    <name evidence="11" type="ORF">E6Q80_06830</name>
</gene>
<comment type="caution">
    <text evidence="11">The sequence shown here is derived from an EMBL/GenBank/DDBJ whole genome shotgun (WGS) entry which is preliminary data.</text>
</comment>
<keyword evidence="3" id="KW-0813">Transport</keyword>
<evidence type="ECO:0000259" key="10">
    <source>
        <dbReference type="Pfam" id="PF02254"/>
    </source>
</evidence>
<dbReference type="GO" id="GO:0016020">
    <property type="term" value="C:membrane"/>
    <property type="evidence" value="ECO:0007669"/>
    <property type="project" value="UniProtKB-SubCell"/>
</dbReference>
<dbReference type="Pfam" id="PF00999">
    <property type="entry name" value="Na_H_Exchanger"/>
    <property type="match status" value="1"/>
</dbReference>
<feature type="transmembrane region" description="Helical" evidence="8">
    <location>
        <begin position="119"/>
        <end position="139"/>
    </location>
</feature>
<dbReference type="InterPro" id="IPR006153">
    <property type="entry name" value="Cation/H_exchanger_TM"/>
</dbReference>
<dbReference type="Proteomes" id="UP000321192">
    <property type="component" value="Unassembled WGS sequence"/>
</dbReference>
<feature type="transmembrane region" description="Helical" evidence="8">
    <location>
        <begin position="90"/>
        <end position="113"/>
    </location>
</feature>
<protein>
    <submittedName>
        <fullName evidence="11">Sodium:proton exchanger</fullName>
    </submittedName>
</protein>
<feature type="transmembrane region" description="Helical" evidence="8">
    <location>
        <begin position="219"/>
        <end position="241"/>
    </location>
</feature>
<dbReference type="Gene3D" id="1.20.1530.20">
    <property type="match status" value="1"/>
</dbReference>
<evidence type="ECO:0000256" key="7">
    <source>
        <dbReference type="SAM" id="MobiDB-lite"/>
    </source>
</evidence>
<evidence type="ECO:0000256" key="6">
    <source>
        <dbReference type="ARBA" id="ARBA00023136"/>
    </source>
</evidence>
<comment type="similarity">
    <text evidence="2">Belongs to the monovalent cation:proton antiporter 2 (CPA2) transporter (TC 2.A.37) family.</text>
</comment>
<evidence type="ECO:0000256" key="2">
    <source>
        <dbReference type="ARBA" id="ARBA00005551"/>
    </source>
</evidence>
<dbReference type="InterPro" id="IPR038770">
    <property type="entry name" value="Na+/solute_symporter_sf"/>
</dbReference>
<feature type="transmembrane region" description="Helical" evidence="8">
    <location>
        <begin position="35"/>
        <end position="53"/>
    </location>
</feature>
<dbReference type="InterPro" id="IPR036291">
    <property type="entry name" value="NAD(P)-bd_dom_sf"/>
</dbReference>
<evidence type="ECO:0000256" key="1">
    <source>
        <dbReference type="ARBA" id="ARBA00004141"/>
    </source>
</evidence>
<comment type="subcellular location">
    <subcellularLocation>
        <location evidence="1">Membrane</location>
        <topology evidence="1">Multi-pass membrane protein</topology>
    </subcellularLocation>
</comment>
<feature type="transmembrane region" description="Helical" evidence="8">
    <location>
        <begin position="358"/>
        <end position="378"/>
    </location>
</feature>
<keyword evidence="6 8" id="KW-0472">Membrane</keyword>
<dbReference type="GO" id="GO:1902600">
    <property type="term" value="P:proton transmembrane transport"/>
    <property type="evidence" value="ECO:0007669"/>
    <property type="project" value="InterPro"/>
</dbReference>
<dbReference type="AlphaFoldDB" id="A0A5C7SU42"/>
<organism evidence="11 12">
    <name type="scientific">Thauera aminoaromatica</name>
    <dbReference type="NCBI Taxonomy" id="164330"/>
    <lineage>
        <taxon>Bacteria</taxon>
        <taxon>Pseudomonadati</taxon>
        <taxon>Pseudomonadota</taxon>
        <taxon>Betaproteobacteria</taxon>
        <taxon>Rhodocyclales</taxon>
        <taxon>Zoogloeaceae</taxon>
        <taxon>Thauera</taxon>
    </lineage>
</organism>
<feature type="transmembrane region" description="Helical" evidence="8">
    <location>
        <begin position="6"/>
        <end position="28"/>
    </location>
</feature>
<sequence length="595" mass="63591">MAGMLAHGPYAEFAVLLIVSALAGAFAVRLRQPVLIAYIVVGILVGPAVFGIVTAHDEVALLAEIGVTVLLFVVGLKLDLHHIRHIGPVALATGLGQLGFTIVFGFLIIVLMGKSLMDALYVAVALTFSSTIIVVKLLSDKRELDSLHGRIAVGFLIVQDVAVVLAMMTMSALRGHGDDAILAVAGHLALRLVGAGVLMFVLMRYVLPWLVHAMARTQELLLIFAIAWGTGLAALGELAGFSKEAGAFLAGFSLASTSYREAMNARLTGIRDFMLLFFFVDLGAKLDFSTLGGELWPAVILSLFVLIGNPLIVMAIMGYMGYRKRTGFLAGLTVAQISEFSIVFVAMGITLGHVGVEALGLTTLVGLVTIMVSTYMILYSQPLYERLAPLLGVFERARPFRELAVERQGRAAGQPDIVVFGLGRYGARLMRQLRQAGIAVIGVDFDPEIVRQLRRQRLPVRFGDGEDPGFLESLPLADARWVVTTFPQWDSNRAFLHALGEAGFKGRIAGVVRDDIHGAALGAAGVERVLNPFNDAADYAARAFAAEIAYEDAHRTDAPAAAGTQSATPAQDPAAAQPAASPRANAPDRPQETER</sequence>
<dbReference type="RefSeq" id="WP_138861376.1">
    <property type="nucleotide sequence ID" value="NZ_JAYRXT010000135.1"/>
</dbReference>
<dbReference type="PANTHER" id="PTHR42751:SF3">
    <property type="entry name" value="SODIUM_GLUTAMATE SYMPORTER"/>
    <property type="match status" value="1"/>
</dbReference>
<evidence type="ECO:0000256" key="8">
    <source>
        <dbReference type="SAM" id="Phobius"/>
    </source>
</evidence>
<evidence type="ECO:0000313" key="11">
    <source>
        <dbReference type="EMBL" id="TXH86902.1"/>
    </source>
</evidence>
<reference evidence="11 12" key="1">
    <citation type="submission" date="2018-09" db="EMBL/GenBank/DDBJ databases">
        <title>Metagenome Assembled Genomes from an Advanced Water Purification Facility.</title>
        <authorList>
            <person name="Stamps B.W."/>
            <person name="Spear J.R."/>
        </authorList>
    </citation>
    <scope>NUCLEOTIDE SEQUENCE [LARGE SCALE GENOMIC DNA]</scope>
    <source>
        <strain evidence="11">Bin_27_1</strain>
    </source>
</reference>
<keyword evidence="5 8" id="KW-1133">Transmembrane helix</keyword>
<dbReference type="Gene3D" id="3.40.50.720">
    <property type="entry name" value="NAD(P)-binding Rossmann-like Domain"/>
    <property type="match status" value="1"/>
</dbReference>
<evidence type="ECO:0000256" key="5">
    <source>
        <dbReference type="ARBA" id="ARBA00022989"/>
    </source>
</evidence>
<feature type="transmembrane region" description="Helical" evidence="8">
    <location>
        <begin position="59"/>
        <end position="78"/>
    </location>
</feature>
<accession>A0A5C7SU42</accession>
<evidence type="ECO:0000259" key="9">
    <source>
        <dbReference type="Pfam" id="PF00999"/>
    </source>
</evidence>
<feature type="compositionally biased region" description="Low complexity" evidence="7">
    <location>
        <begin position="567"/>
        <end position="587"/>
    </location>
</feature>
<feature type="domain" description="Cation/H+ exchanger transmembrane" evidence="9">
    <location>
        <begin position="18"/>
        <end position="374"/>
    </location>
</feature>
<proteinExistence type="inferred from homology"/>
<evidence type="ECO:0000256" key="4">
    <source>
        <dbReference type="ARBA" id="ARBA00022692"/>
    </source>
</evidence>
<feature type="transmembrane region" description="Helical" evidence="8">
    <location>
        <begin position="295"/>
        <end position="316"/>
    </location>
</feature>
<dbReference type="Pfam" id="PF02254">
    <property type="entry name" value="TrkA_N"/>
    <property type="match status" value="1"/>
</dbReference>
<feature type="transmembrane region" description="Helical" evidence="8">
    <location>
        <begin position="151"/>
        <end position="174"/>
    </location>
</feature>
<dbReference type="GO" id="GO:0015297">
    <property type="term" value="F:antiporter activity"/>
    <property type="evidence" value="ECO:0007669"/>
    <property type="project" value="InterPro"/>
</dbReference>
<evidence type="ECO:0000256" key="3">
    <source>
        <dbReference type="ARBA" id="ARBA00022448"/>
    </source>
</evidence>
<keyword evidence="4 8" id="KW-0812">Transmembrane</keyword>
<name>A0A5C7SU42_THASP</name>
<feature type="transmembrane region" description="Helical" evidence="8">
    <location>
        <begin position="180"/>
        <end position="207"/>
    </location>
</feature>
<dbReference type="SUPFAM" id="SSF51735">
    <property type="entry name" value="NAD(P)-binding Rossmann-fold domains"/>
    <property type="match status" value="1"/>
</dbReference>
<feature type="domain" description="RCK N-terminal" evidence="10">
    <location>
        <begin position="417"/>
        <end position="532"/>
    </location>
</feature>
<evidence type="ECO:0000313" key="12">
    <source>
        <dbReference type="Proteomes" id="UP000321192"/>
    </source>
</evidence>